<dbReference type="Pfam" id="PF01012">
    <property type="entry name" value="ETF"/>
    <property type="match status" value="1"/>
</dbReference>
<dbReference type="SUPFAM" id="SSF52402">
    <property type="entry name" value="Adenine nucleotide alpha hydrolases-like"/>
    <property type="match status" value="1"/>
</dbReference>
<reference evidence="3" key="1">
    <citation type="submission" date="2012-03" db="EMBL/GenBank/DDBJ databases">
        <title>Complete genome of Caldisphaera lagunensis DSM 15908.</title>
        <authorList>
            <person name="Lucas S."/>
            <person name="Copeland A."/>
            <person name="Lapidus A."/>
            <person name="Glavina del Rio T."/>
            <person name="Dalin E."/>
            <person name="Tice H."/>
            <person name="Bruce D."/>
            <person name="Goodwin L."/>
            <person name="Pitluck S."/>
            <person name="Peters L."/>
            <person name="Mikhailova N."/>
            <person name="Teshima H."/>
            <person name="Kyrpides N."/>
            <person name="Mavromatis K."/>
            <person name="Ivanova N."/>
            <person name="Brettin T."/>
            <person name="Detter J.C."/>
            <person name="Han C."/>
            <person name="Larimer F."/>
            <person name="Land M."/>
            <person name="Hauser L."/>
            <person name="Markowitz V."/>
            <person name="Cheng J.-F."/>
            <person name="Hugenholtz P."/>
            <person name="Woyke T."/>
            <person name="Wu D."/>
            <person name="Spring S."/>
            <person name="Schroeder M."/>
            <person name="Brambilla E."/>
            <person name="Klenk H.-P."/>
            <person name="Eisen J.A."/>
        </authorList>
    </citation>
    <scope>NUCLEOTIDE SEQUENCE [LARGE SCALE GENOMIC DNA]</scope>
    <source>
        <strain evidence="3">DSM 15908 / JCM 11604 / IC-154</strain>
    </source>
</reference>
<proteinExistence type="predicted"/>
<dbReference type="InterPro" id="IPR014729">
    <property type="entry name" value="Rossmann-like_a/b/a_fold"/>
</dbReference>
<dbReference type="AlphaFoldDB" id="L0AAT9"/>
<keyword evidence="3" id="KW-1185">Reference proteome</keyword>
<dbReference type="InParanoid" id="L0AAT9"/>
<dbReference type="EMBL" id="CP003378">
    <property type="protein sequence ID" value="AFZ71033.1"/>
    <property type="molecule type" value="Genomic_DNA"/>
</dbReference>
<dbReference type="STRING" id="1056495.Calag_1322"/>
<dbReference type="SMART" id="SM00893">
    <property type="entry name" value="ETF"/>
    <property type="match status" value="1"/>
</dbReference>
<dbReference type="OrthoDB" id="6635at2157"/>
<dbReference type="PIRSF" id="PIRSF000090">
    <property type="entry name" value="Beta-ETF"/>
    <property type="match status" value="1"/>
</dbReference>
<sequence length="282" mass="31072">MRIVVGMKWVPGTTSVRIDPKTGTLIREGVPSIVNPHDMPAVELALQLKDAYGGEVIALTMSPPPAIRGLEYLIGMGVDRAILVSDRVYAGADTLATSYVLAKAIEKIDKEIGKVDLAIFGQETIDSSTAHIGAQTASWLDWPYIYYAHSVKLIDNNKVLVERVLENAIEDWEVEMPAVIGTHMKALKPRPVRLINKIRYKVEKPIVTWTNNEMKLDPRCTGLKGSPTIVAKTVDVPEVPRKKIVYKPKDGEDAAKWLIKTLLEDEKASKAIIKALKEGGGK</sequence>
<dbReference type="KEGG" id="clg:Calag_1322"/>
<evidence type="ECO:0000313" key="2">
    <source>
        <dbReference type="EMBL" id="AFZ71033.1"/>
    </source>
</evidence>
<gene>
    <name evidence="2" type="ordered locus">Calag_1322</name>
</gene>
<accession>L0AAT9</accession>
<feature type="domain" description="Electron transfer flavoprotein alpha/beta-subunit N-terminal" evidence="1">
    <location>
        <begin position="22"/>
        <end position="218"/>
    </location>
</feature>
<dbReference type="GO" id="GO:0009055">
    <property type="term" value="F:electron transfer activity"/>
    <property type="evidence" value="ECO:0007669"/>
    <property type="project" value="InterPro"/>
</dbReference>
<dbReference type="CDD" id="cd01714">
    <property type="entry name" value="ETF_beta"/>
    <property type="match status" value="1"/>
</dbReference>
<protein>
    <submittedName>
        <fullName evidence="2">Electron transfer flavoprotein, beta subunit</fullName>
    </submittedName>
</protein>
<dbReference type="InterPro" id="IPR014730">
    <property type="entry name" value="ETF_a/b_N"/>
</dbReference>
<dbReference type="RefSeq" id="WP_015232930.1">
    <property type="nucleotide sequence ID" value="NC_019791.1"/>
</dbReference>
<dbReference type="GeneID" id="14212582"/>
<dbReference type="PANTHER" id="PTHR21294:SF17">
    <property type="entry name" value="PROTEIN FIXA"/>
    <property type="match status" value="1"/>
</dbReference>
<name>L0AAT9_CALLD</name>
<evidence type="ECO:0000259" key="1">
    <source>
        <dbReference type="SMART" id="SM00893"/>
    </source>
</evidence>
<dbReference type="InterPro" id="IPR033948">
    <property type="entry name" value="ETF_beta_N"/>
</dbReference>
<organism evidence="2 3">
    <name type="scientific">Caldisphaera lagunensis (strain DSM 15908 / JCM 11604 / ANMR 0165 / IC-154)</name>
    <dbReference type="NCBI Taxonomy" id="1056495"/>
    <lineage>
        <taxon>Archaea</taxon>
        <taxon>Thermoproteota</taxon>
        <taxon>Thermoprotei</taxon>
        <taxon>Acidilobales</taxon>
        <taxon>Caldisphaeraceae</taxon>
        <taxon>Caldisphaera</taxon>
    </lineage>
</organism>
<dbReference type="InterPro" id="IPR012255">
    <property type="entry name" value="ETF_b"/>
</dbReference>
<evidence type="ECO:0000313" key="3">
    <source>
        <dbReference type="Proteomes" id="UP000010469"/>
    </source>
</evidence>
<dbReference type="Gene3D" id="3.40.50.620">
    <property type="entry name" value="HUPs"/>
    <property type="match status" value="1"/>
</dbReference>
<dbReference type="PANTHER" id="PTHR21294">
    <property type="entry name" value="ELECTRON TRANSFER FLAVOPROTEIN BETA-SUBUNIT"/>
    <property type="match status" value="1"/>
</dbReference>
<dbReference type="eggNOG" id="arCOG00446">
    <property type="taxonomic scope" value="Archaea"/>
</dbReference>
<dbReference type="Proteomes" id="UP000010469">
    <property type="component" value="Chromosome"/>
</dbReference>
<dbReference type="HOGENOM" id="CLU_060196_2_1_2"/>